<dbReference type="RefSeq" id="WP_247815186.1">
    <property type="nucleotide sequence ID" value="NZ_JAKRKC020000001.1"/>
</dbReference>
<name>A0ABT0FM24_9ACTN</name>
<evidence type="ECO:0000313" key="4">
    <source>
        <dbReference type="EMBL" id="MCK2213395.1"/>
    </source>
</evidence>
<dbReference type="Pfam" id="PF13191">
    <property type="entry name" value="AAA_16"/>
    <property type="match status" value="1"/>
</dbReference>
<proteinExistence type="predicted"/>
<dbReference type="SUPFAM" id="SSF46894">
    <property type="entry name" value="C-terminal effector domain of the bipartite response regulators"/>
    <property type="match status" value="1"/>
</dbReference>
<dbReference type="PANTHER" id="PTHR16305:SF35">
    <property type="entry name" value="TRANSCRIPTIONAL ACTIVATOR DOMAIN"/>
    <property type="match status" value="1"/>
</dbReference>
<evidence type="ECO:0000313" key="5">
    <source>
        <dbReference type="Proteomes" id="UP001317259"/>
    </source>
</evidence>
<feature type="domain" description="HTH luxR-type" evidence="3">
    <location>
        <begin position="844"/>
        <end position="909"/>
    </location>
</feature>
<dbReference type="CDD" id="cd06170">
    <property type="entry name" value="LuxR_C_like"/>
    <property type="match status" value="1"/>
</dbReference>
<dbReference type="SUPFAM" id="SSF48452">
    <property type="entry name" value="TPR-like"/>
    <property type="match status" value="1"/>
</dbReference>
<dbReference type="InterPro" id="IPR027417">
    <property type="entry name" value="P-loop_NTPase"/>
</dbReference>
<evidence type="ECO:0000259" key="3">
    <source>
        <dbReference type="PROSITE" id="PS50043"/>
    </source>
</evidence>
<evidence type="ECO:0000256" key="2">
    <source>
        <dbReference type="ARBA" id="ARBA00022840"/>
    </source>
</evidence>
<evidence type="ECO:0000256" key="1">
    <source>
        <dbReference type="ARBA" id="ARBA00022741"/>
    </source>
</evidence>
<dbReference type="SMART" id="SM00421">
    <property type="entry name" value="HTH_LUXR"/>
    <property type="match status" value="1"/>
</dbReference>
<dbReference type="Gene3D" id="1.10.10.10">
    <property type="entry name" value="Winged helix-like DNA-binding domain superfamily/Winged helix DNA-binding domain"/>
    <property type="match status" value="1"/>
</dbReference>
<dbReference type="PROSITE" id="PS50043">
    <property type="entry name" value="HTH_LUXR_2"/>
    <property type="match status" value="1"/>
</dbReference>
<dbReference type="InterPro" id="IPR011990">
    <property type="entry name" value="TPR-like_helical_dom_sf"/>
</dbReference>
<keyword evidence="1" id="KW-0547">Nucleotide-binding</keyword>
<dbReference type="EMBL" id="JAKRKC020000001">
    <property type="protein sequence ID" value="MCK2213395.1"/>
    <property type="molecule type" value="Genomic_DNA"/>
</dbReference>
<dbReference type="InterPro" id="IPR036388">
    <property type="entry name" value="WH-like_DNA-bd_sf"/>
</dbReference>
<dbReference type="PROSITE" id="PS00622">
    <property type="entry name" value="HTH_LUXR_1"/>
    <property type="match status" value="1"/>
</dbReference>
<dbReference type="InterPro" id="IPR041664">
    <property type="entry name" value="AAA_16"/>
</dbReference>
<dbReference type="PANTHER" id="PTHR16305">
    <property type="entry name" value="TESTICULAR SOLUBLE ADENYLYL CYCLASE"/>
    <property type="match status" value="1"/>
</dbReference>
<comment type="caution">
    <text evidence="4">The sequence shown here is derived from an EMBL/GenBank/DDBJ whole genome shotgun (WGS) entry which is preliminary data.</text>
</comment>
<keyword evidence="5" id="KW-1185">Reference proteome</keyword>
<accession>A0ABT0FM24</accession>
<dbReference type="InterPro" id="IPR016032">
    <property type="entry name" value="Sig_transdc_resp-reg_C-effctor"/>
</dbReference>
<sequence length="914" mass="95499">MGGPLLGRDTELAAARAWLDRRHAGPRLLMISGEAGMGKTALWTAALSAARSGHGRVLACRPGEAETGLIYSGLGDLLDGQEDSPAVRGLPEPLRAALGVALLWRAPGETPPDQRAVALAVLHLLRRYAADGPPIIAVDDLQWLDPSTEAVLSFALRRLDQPAGVLATLRTGAGDLSWPPLARAVPPDRVERHELGPLDRDAVGAVLASRYGRPPRPGLLRVVHEASGGNPLFALELARTLGDRPDPEADLPVPEGLRHLLRTTIDGLSDAAAEVALMLASASRVQAGLLDGLPARHAGLAELVARHVVTDDPVPRFTNPLYGAAVLESAGAARRREMHARLARTAAGPEERARHLALAATGPDAAAADALHEAARLAVARGAPYTAGELAEWAARLTPSEQDELATRRRIEAAANLLTSGGASRARALLEDVAERCPSGPVKAEVLFLLNRAIFSEGDHAGALVPNQQARLEAGDSVELLVPILADLAYSRMHVGHLAGAAGHARELLALATRVGDAALRDEATIAMITIEFMRTARPPAEVPEPGYDNPLDRSPFAALHVAGYLYRSLGDLPAARAALDTVRTAAVAAGIEAYIPSALMWATEVECLAGDLDAAAERAALARRAGQEAGTPSTSALFTEALVLAHRGEPDRARPIAEEGLAVALRFGLGTSALCLRALLGFVELAAGDPAEAVRHLEAMEQAATSLGAALEVVCPTAVSDHVAALVALGRLDRAAELADRAARSARLIDRPLARGVAGRARGLLLTATGAPKRAAGELGAACAEFTTAGMPFELARTLLALAQAQGRLRQRAAARRSAERAAELFAELGAPGWAATAAQPARPAEPYGLTPSEARVAALAARGRSNREIAEELVIEVKTVETHLSSAYRKLGVRGRTQLAVRFGEDAGAGRA</sequence>
<dbReference type="SUPFAM" id="SSF52540">
    <property type="entry name" value="P-loop containing nucleoside triphosphate hydrolases"/>
    <property type="match status" value="1"/>
</dbReference>
<keyword evidence="2" id="KW-0067">ATP-binding</keyword>
<gene>
    <name evidence="4" type="ORF">MF672_006245</name>
</gene>
<dbReference type="Pfam" id="PF00196">
    <property type="entry name" value="GerE"/>
    <property type="match status" value="1"/>
</dbReference>
<dbReference type="InterPro" id="IPR000792">
    <property type="entry name" value="Tscrpt_reg_LuxR_C"/>
</dbReference>
<dbReference type="Proteomes" id="UP001317259">
    <property type="component" value="Unassembled WGS sequence"/>
</dbReference>
<reference evidence="4 5" key="1">
    <citation type="submission" date="2022-04" db="EMBL/GenBank/DDBJ databases">
        <title>Genome draft of Actinomadura sp. ATCC 31491.</title>
        <authorList>
            <person name="Shi X."/>
            <person name="Du Y."/>
        </authorList>
    </citation>
    <scope>NUCLEOTIDE SEQUENCE [LARGE SCALE GENOMIC DNA]</scope>
    <source>
        <strain evidence="4 5">ATCC 31491</strain>
    </source>
</reference>
<organism evidence="4 5">
    <name type="scientific">Actinomadura luzonensis</name>
    <dbReference type="NCBI Taxonomy" id="2805427"/>
    <lineage>
        <taxon>Bacteria</taxon>
        <taxon>Bacillati</taxon>
        <taxon>Actinomycetota</taxon>
        <taxon>Actinomycetes</taxon>
        <taxon>Streptosporangiales</taxon>
        <taxon>Thermomonosporaceae</taxon>
        <taxon>Actinomadura</taxon>
    </lineage>
</organism>
<dbReference type="PRINTS" id="PR00038">
    <property type="entry name" value="HTHLUXR"/>
</dbReference>
<dbReference type="Gene3D" id="1.25.40.10">
    <property type="entry name" value="Tetratricopeptide repeat domain"/>
    <property type="match status" value="1"/>
</dbReference>
<protein>
    <submittedName>
        <fullName evidence="4">LuxR family transcriptional regulator</fullName>
    </submittedName>
</protein>